<accession>A0A7G9SGH2</accession>
<dbReference type="KEGG" id="slut:H9L13_09865"/>
<reference evidence="2 3" key="1">
    <citation type="submission" date="2020-08" db="EMBL/GenBank/DDBJ databases">
        <title>Genome sequence of Sphingomonas lutea KCTC 23642T.</title>
        <authorList>
            <person name="Hyun D.-W."/>
            <person name="Bae J.-W."/>
        </authorList>
    </citation>
    <scope>NUCLEOTIDE SEQUENCE [LARGE SCALE GENOMIC DNA]</scope>
    <source>
        <strain evidence="2 3">KCTC 23642</strain>
    </source>
</reference>
<dbReference type="RefSeq" id="WP_187537539.1">
    <property type="nucleotide sequence ID" value="NZ_BAABJT010000001.1"/>
</dbReference>
<keyword evidence="3" id="KW-1185">Reference proteome</keyword>
<feature type="compositionally biased region" description="Basic and acidic residues" evidence="1">
    <location>
        <begin position="43"/>
        <end position="69"/>
    </location>
</feature>
<dbReference type="EMBL" id="CP060718">
    <property type="protein sequence ID" value="QNN66947.1"/>
    <property type="molecule type" value="Genomic_DNA"/>
</dbReference>
<evidence type="ECO:0000256" key="1">
    <source>
        <dbReference type="SAM" id="MobiDB-lite"/>
    </source>
</evidence>
<organism evidence="2 3">
    <name type="scientific">Sphingomonas lutea</name>
    <dbReference type="NCBI Taxonomy" id="1045317"/>
    <lineage>
        <taxon>Bacteria</taxon>
        <taxon>Pseudomonadati</taxon>
        <taxon>Pseudomonadota</taxon>
        <taxon>Alphaproteobacteria</taxon>
        <taxon>Sphingomonadales</taxon>
        <taxon>Sphingomonadaceae</taxon>
        <taxon>Sphingomonas</taxon>
    </lineage>
</organism>
<gene>
    <name evidence="2" type="ORF">H9L13_09865</name>
</gene>
<dbReference type="Proteomes" id="UP000515971">
    <property type="component" value="Chromosome"/>
</dbReference>
<evidence type="ECO:0000313" key="2">
    <source>
        <dbReference type="EMBL" id="QNN66947.1"/>
    </source>
</evidence>
<feature type="region of interest" description="Disordered" evidence="1">
    <location>
        <begin position="40"/>
        <end position="69"/>
    </location>
</feature>
<sequence>MKGFKEPDFHDRISRAAEAKAKALDQMRARPAMDEATLAARAEQARRRDAAAAANRDARKAATQAAKDEKAATAAAKKAAVKPILTDVERKAARDARYAARKKRK</sequence>
<dbReference type="Pfam" id="PF20089">
    <property type="entry name" value="DUF6481"/>
    <property type="match status" value="1"/>
</dbReference>
<dbReference type="AlphaFoldDB" id="A0A7G9SGH2"/>
<protein>
    <submittedName>
        <fullName evidence="2">Uncharacterized protein</fullName>
    </submittedName>
</protein>
<name>A0A7G9SGH2_9SPHN</name>
<dbReference type="InterPro" id="IPR045510">
    <property type="entry name" value="DUF6481"/>
</dbReference>
<proteinExistence type="predicted"/>
<evidence type="ECO:0000313" key="3">
    <source>
        <dbReference type="Proteomes" id="UP000515971"/>
    </source>
</evidence>